<evidence type="ECO:0000256" key="10">
    <source>
        <dbReference type="ARBA" id="ARBA00023125"/>
    </source>
</evidence>
<dbReference type="SMART" id="SM00487">
    <property type="entry name" value="DEXDc"/>
    <property type="match status" value="1"/>
</dbReference>
<comment type="similarity">
    <text evidence="13">Belongs to the helicase family. DinG subfamily.</text>
</comment>
<keyword evidence="6 15" id="KW-0347">Helicase</keyword>
<keyword evidence="12" id="KW-0413">Isomerase</keyword>
<dbReference type="RefSeq" id="WP_231417484.1">
    <property type="nucleotide sequence ID" value="NZ_CP126446.1"/>
</dbReference>
<accession>A0ABY8UXW3</accession>
<evidence type="ECO:0000256" key="2">
    <source>
        <dbReference type="ARBA" id="ARBA00022723"/>
    </source>
</evidence>
<dbReference type="SMART" id="SM00488">
    <property type="entry name" value="DEXDc2"/>
    <property type="match status" value="1"/>
</dbReference>
<keyword evidence="9" id="KW-0411">Iron-sulfur</keyword>
<evidence type="ECO:0000256" key="3">
    <source>
        <dbReference type="ARBA" id="ARBA00022741"/>
    </source>
</evidence>
<keyword evidence="2" id="KW-0479">Metal-binding</keyword>
<keyword evidence="4" id="KW-0227">DNA damage</keyword>
<evidence type="ECO:0000256" key="7">
    <source>
        <dbReference type="ARBA" id="ARBA00022840"/>
    </source>
</evidence>
<keyword evidence="11" id="KW-0234">DNA repair</keyword>
<dbReference type="InterPro" id="IPR014001">
    <property type="entry name" value="Helicase_ATP-bd"/>
</dbReference>
<dbReference type="InterPro" id="IPR045028">
    <property type="entry name" value="DinG/Rad3-like"/>
</dbReference>
<keyword evidence="10" id="KW-0238">DNA-binding</keyword>
<evidence type="ECO:0000256" key="8">
    <source>
        <dbReference type="ARBA" id="ARBA00023004"/>
    </source>
</evidence>
<dbReference type="PROSITE" id="PS51193">
    <property type="entry name" value="HELICASE_ATP_BIND_2"/>
    <property type="match status" value="1"/>
</dbReference>
<evidence type="ECO:0000259" key="14">
    <source>
        <dbReference type="PROSITE" id="PS51193"/>
    </source>
</evidence>
<evidence type="ECO:0000256" key="9">
    <source>
        <dbReference type="ARBA" id="ARBA00023014"/>
    </source>
</evidence>
<name>A0ABY8UXW3_9BACI</name>
<dbReference type="PANTHER" id="PTHR11472:SF34">
    <property type="entry name" value="REGULATOR OF TELOMERE ELONGATION HELICASE 1"/>
    <property type="match status" value="1"/>
</dbReference>
<dbReference type="GO" id="GO:0004386">
    <property type="term" value="F:helicase activity"/>
    <property type="evidence" value="ECO:0007669"/>
    <property type="project" value="UniProtKB-KW"/>
</dbReference>
<evidence type="ECO:0000256" key="12">
    <source>
        <dbReference type="ARBA" id="ARBA00023235"/>
    </source>
</evidence>
<dbReference type="InterPro" id="IPR011604">
    <property type="entry name" value="PDDEXK-like_dom_sf"/>
</dbReference>
<dbReference type="InterPro" id="IPR006554">
    <property type="entry name" value="Helicase-like_DEXD_c2"/>
</dbReference>
<evidence type="ECO:0000256" key="5">
    <source>
        <dbReference type="ARBA" id="ARBA00022801"/>
    </source>
</evidence>
<evidence type="ECO:0000313" key="16">
    <source>
        <dbReference type="Proteomes" id="UP001236652"/>
    </source>
</evidence>
<evidence type="ECO:0000256" key="6">
    <source>
        <dbReference type="ARBA" id="ARBA00022806"/>
    </source>
</evidence>
<evidence type="ECO:0000256" key="11">
    <source>
        <dbReference type="ARBA" id="ARBA00023204"/>
    </source>
</evidence>
<dbReference type="InterPro" id="IPR014013">
    <property type="entry name" value="Helic_SF1/SF2_ATP-bd_DinG/Rad3"/>
</dbReference>
<dbReference type="InterPro" id="IPR027417">
    <property type="entry name" value="P-loop_NTPase"/>
</dbReference>
<keyword evidence="3" id="KW-0547">Nucleotide-binding</keyword>
<keyword evidence="1" id="KW-0004">4Fe-4S</keyword>
<dbReference type="InterPro" id="IPR042493">
    <property type="entry name" value="XPD_DNA_FeS"/>
</dbReference>
<dbReference type="Gene3D" id="3.90.320.10">
    <property type="match status" value="1"/>
</dbReference>
<dbReference type="InterPro" id="IPR010614">
    <property type="entry name" value="RAD3-like_helicase_DEAD"/>
</dbReference>
<gene>
    <name evidence="15" type="ORF">QNI29_16060</name>
</gene>
<keyword evidence="16" id="KW-1185">Reference proteome</keyword>
<dbReference type="Proteomes" id="UP001236652">
    <property type="component" value="Chromosome"/>
</dbReference>
<evidence type="ECO:0000256" key="1">
    <source>
        <dbReference type="ARBA" id="ARBA00022485"/>
    </source>
</evidence>
<dbReference type="SUPFAM" id="SSF52540">
    <property type="entry name" value="P-loop containing nucleoside triphosphate hydrolases"/>
    <property type="match status" value="2"/>
</dbReference>
<keyword evidence="5" id="KW-0378">Hydrolase</keyword>
<dbReference type="Gene3D" id="1.10.30.20">
    <property type="entry name" value="Bacterial XPD DNA helicase, FeS cluster domain"/>
    <property type="match status" value="1"/>
</dbReference>
<organism evidence="15 16">
    <name type="scientific">Pontibacillus chungwhensis</name>
    <dbReference type="NCBI Taxonomy" id="265426"/>
    <lineage>
        <taxon>Bacteria</taxon>
        <taxon>Bacillati</taxon>
        <taxon>Bacillota</taxon>
        <taxon>Bacilli</taxon>
        <taxon>Bacillales</taxon>
        <taxon>Bacillaceae</taxon>
        <taxon>Pontibacillus</taxon>
    </lineage>
</organism>
<keyword evidence="8" id="KW-0408">Iron</keyword>
<dbReference type="EMBL" id="CP126446">
    <property type="protein sequence ID" value="WIF97240.1"/>
    <property type="molecule type" value="Genomic_DNA"/>
</dbReference>
<proteinExistence type="inferred from homology"/>
<reference evidence="15 16" key="1">
    <citation type="submission" date="2023-05" db="EMBL/GenBank/DDBJ databases">
        <title>Comparative genomics reveals the evidence of polycyclic aromatic hydrocarbons degradation in moderately halophilic genus Pontibacillus.</title>
        <authorList>
            <person name="Yang H."/>
            <person name="Qian Z."/>
        </authorList>
    </citation>
    <scope>NUCLEOTIDE SEQUENCE [LARGE SCALE GENOMIC DNA]</scope>
    <source>
        <strain evidence="16">HN14</strain>
    </source>
</reference>
<dbReference type="Gene3D" id="1.10.275.40">
    <property type="match status" value="1"/>
</dbReference>
<sequence length="761" mass="88529">MTQIKTSIRALVEYVYRSGSLDRRFKSTTSLTEGTKAHQMVQKEYGEEDFKEMHLAYTHIEDSLEIQIEGRCDGLLQSTNTITIDEIKSTSSSIFDIKKDSHPVHWAQAKCYAFIYATQQGLDEIDVQLTYVHLPSSERKQFAESFTANELKEWFEHVIKAYIPYAEQMSQHRDKRQQSIQQLPFPYPEFRPGQRKFAGAVYKTISDHKTMFAHAPTGTGKTISTLFPAIKAIGEGRSEKLFYLTAKTITRQAAEEALHLMEESGLHFHTVTVTAKDKMCFTSEGCQAEYCPFADGYYDRINHALLDILSSETLMTREVIEYYARKHQVCPFEYSIDVAYHADSIICDYNYVFDPRVSFKRLWNDTKKKTTLLIDEAHNLVDRSQAMYSSLLTKSSFLQLKREYKTKNPHLYQALHTIDQSFLSLKKSMGDDYMLTSAEIPEGIVEQVEQFTELAELEIPFVEDTESLLLETYFMALSFIRISKFYDESYLSYIRRYKSEVELKLFCIDPSSLLHKTTKGYGATIFFSATFAPFDYYKDMLGWTEGDYTFSIPSPFDRDKVDLFIQPTSTRYYDREESAETIAHTIEDLIRERPGNYLIFFPSYVYMEQVYERFQERDHQSSVLLQTPHMTEEDREHYLSEFRIDREDSLIGFAVLGGIFSEGVDLRGNRLNGVLVVSVGLPKLNDEQDLMKQFFNNRGKNGFDYAYMYPGMNKVLQAAGRLIRTEEDSGTIVLIDDRFLQKRYTTLLPYHLQHYRIKRDE</sequence>
<keyword evidence="7" id="KW-0067">ATP-binding</keyword>
<dbReference type="Pfam" id="PF13307">
    <property type="entry name" value="Helicase_C_2"/>
    <property type="match status" value="1"/>
</dbReference>
<evidence type="ECO:0000313" key="15">
    <source>
        <dbReference type="EMBL" id="WIF97240.1"/>
    </source>
</evidence>
<dbReference type="InterPro" id="IPR006555">
    <property type="entry name" value="ATP-dep_Helicase_C"/>
</dbReference>
<evidence type="ECO:0000256" key="4">
    <source>
        <dbReference type="ARBA" id="ARBA00022763"/>
    </source>
</evidence>
<evidence type="ECO:0000256" key="13">
    <source>
        <dbReference type="ARBA" id="ARBA00038058"/>
    </source>
</evidence>
<dbReference type="Pfam" id="PF06733">
    <property type="entry name" value="DEAD_2"/>
    <property type="match status" value="1"/>
</dbReference>
<feature type="domain" description="Helicase ATP-binding" evidence="14">
    <location>
        <begin position="180"/>
        <end position="435"/>
    </location>
</feature>
<dbReference type="PANTHER" id="PTHR11472">
    <property type="entry name" value="DNA REPAIR DEAD HELICASE RAD3/XP-D SUBFAMILY MEMBER"/>
    <property type="match status" value="1"/>
</dbReference>
<dbReference type="Gene3D" id="3.40.50.300">
    <property type="entry name" value="P-loop containing nucleotide triphosphate hydrolases"/>
    <property type="match status" value="2"/>
</dbReference>
<protein>
    <submittedName>
        <fullName evidence="15">Helicase C-terminal domain-containing protein</fullName>
    </submittedName>
</protein>
<dbReference type="SMART" id="SM00491">
    <property type="entry name" value="HELICc2"/>
    <property type="match status" value="1"/>
</dbReference>